<feature type="non-terminal residue" evidence="2">
    <location>
        <position position="203"/>
    </location>
</feature>
<protein>
    <submittedName>
        <fullName evidence="2">Uncharacterized protein</fullName>
    </submittedName>
</protein>
<feature type="transmembrane region" description="Helical" evidence="1">
    <location>
        <begin position="179"/>
        <end position="200"/>
    </location>
</feature>
<evidence type="ECO:0000313" key="3">
    <source>
        <dbReference type="Proteomes" id="UP001497623"/>
    </source>
</evidence>
<evidence type="ECO:0000313" key="2">
    <source>
        <dbReference type="EMBL" id="CAL4067483.1"/>
    </source>
</evidence>
<dbReference type="PANTHER" id="PTHR36694">
    <property type="entry name" value="PASIFLORA 1, ISOFORM A-RELATED"/>
    <property type="match status" value="1"/>
</dbReference>
<feature type="transmembrane region" description="Helical" evidence="1">
    <location>
        <begin position="43"/>
        <end position="69"/>
    </location>
</feature>
<dbReference type="AlphaFoldDB" id="A0AAV2PZG3"/>
<evidence type="ECO:0000256" key="1">
    <source>
        <dbReference type="SAM" id="Phobius"/>
    </source>
</evidence>
<organism evidence="2 3">
    <name type="scientific">Meganyctiphanes norvegica</name>
    <name type="common">Northern krill</name>
    <name type="synonym">Thysanopoda norvegica</name>
    <dbReference type="NCBI Taxonomy" id="48144"/>
    <lineage>
        <taxon>Eukaryota</taxon>
        <taxon>Metazoa</taxon>
        <taxon>Ecdysozoa</taxon>
        <taxon>Arthropoda</taxon>
        <taxon>Crustacea</taxon>
        <taxon>Multicrustacea</taxon>
        <taxon>Malacostraca</taxon>
        <taxon>Eumalacostraca</taxon>
        <taxon>Eucarida</taxon>
        <taxon>Euphausiacea</taxon>
        <taxon>Euphausiidae</taxon>
        <taxon>Meganyctiphanes</taxon>
    </lineage>
</organism>
<feature type="transmembrane region" description="Helical" evidence="1">
    <location>
        <begin position="142"/>
        <end position="167"/>
    </location>
</feature>
<gene>
    <name evidence="2" type="ORF">MNOR_LOCUS6537</name>
</gene>
<comment type="caution">
    <text evidence="2">The sequence shown here is derived from an EMBL/GenBank/DDBJ whole genome shotgun (WGS) entry which is preliminary data.</text>
</comment>
<reference evidence="2 3" key="1">
    <citation type="submission" date="2024-05" db="EMBL/GenBank/DDBJ databases">
        <authorList>
            <person name="Wallberg A."/>
        </authorList>
    </citation>
    <scope>NUCLEOTIDE SEQUENCE [LARGE SCALE GENOMIC DNA]</scope>
</reference>
<accession>A0AAV2PZG3</accession>
<name>A0AAV2PZG3_MEGNR</name>
<keyword evidence="1" id="KW-0812">Transmembrane</keyword>
<dbReference type="Proteomes" id="UP001497623">
    <property type="component" value="Unassembled WGS sequence"/>
</dbReference>
<sequence>WLCCSTLCRCVASYQTSKNTISGTMPILGNCCLCLDLKVGTTIIGVICLISSIMNTLTWGITSVMVGFIRASTEASDIDRELSQMDKDLSDLDKTLTKLNEFDFSSFGDDDDDYADAGDVLAANVDDMQQLVKYFSAAMGSVAYICYFLFAYSLLLLIVASMLIHGIKRNRRALLTPWIALEILKTLIVLIGAITLFALFPGN</sequence>
<keyword evidence="3" id="KW-1185">Reference proteome</keyword>
<dbReference type="PANTHER" id="PTHR36694:SF11">
    <property type="entry name" value="LP21121P-RELATED"/>
    <property type="match status" value="1"/>
</dbReference>
<keyword evidence="1" id="KW-1133">Transmembrane helix</keyword>
<dbReference type="EMBL" id="CAXKWB010002718">
    <property type="protein sequence ID" value="CAL4067483.1"/>
    <property type="molecule type" value="Genomic_DNA"/>
</dbReference>
<dbReference type="InterPro" id="IPR031720">
    <property type="entry name" value="DUF4728"/>
</dbReference>
<dbReference type="Pfam" id="PF15860">
    <property type="entry name" value="DUF4728"/>
    <property type="match status" value="1"/>
</dbReference>
<keyword evidence="1" id="KW-0472">Membrane</keyword>
<proteinExistence type="predicted"/>
<feature type="non-terminal residue" evidence="2">
    <location>
        <position position="1"/>
    </location>
</feature>